<gene>
    <name evidence="2" type="ORF">H8923_05065</name>
</gene>
<evidence type="ECO:0000313" key="3">
    <source>
        <dbReference type="Proteomes" id="UP000609849"/>
    </source>
</evidence>
<reference evidence="2 3" key="1">
    <citation type="submission" date="2020-08" db="EMBL/GenBank/DDBJ databases">
        <authorList>
            <person name="Liu C."/>
            <person name="Sun Q."/>
        </authorList>
    </citation>
    <scope>NUCLEOTIDE SEQUENCE [LARGE SCALE GENOMIC DNA]</scope>
    <source>
        <strain evidence="2 3">NSJ-18</strain>
    </source>
</reference>
<dbReference type="RefSeq" id="WP_153924219.1">
    <property type="nucleotide sequence ID" value="NZ_JACRWE010000002.1"/>
</dbReference>
<keyword evidence="1" id="KW-0812">Transmembrane</keyword>
<comment type="caution">
    <text evidence="2">The sequence shown here is derived from an EMBL/GenBank/DDBJ whole genome shotgun (WGS) entry which is preliminary data.</text>
</comment>
<feature type="transmembrane region" description="Helical" evidence="1">
    <location>
        <begin position="20"/>
        <end position="40"/>
    </location>
</feature>
<dbReference type="Proteomes" id="UP000609849">
    <property type="component" value="Unassembled WGS sequence"/>
</dbReference>
<protein>
    <submittedName>
        <fullName evidence="2">Metal-dependent hydrolase</fullName>
    </submittedName>
</protein>
<dbReference type="Pfam" id="PF04307">
    <property type="entry name" value="YdjM"/>
    <property type="match status" value="1"/>
</dbReference>
<feature type="transmembrane region" description="Helical" evidence="1">
    <location>
        <begin position="115"/>
        <end position="143"/>
    </location>
</feature>
<keyword evidence="1" id="KW-1133">Transmembrane helix</keyword>
<sequence length="245" mass="28255">MRGRTHCTIGVLASIQASLIFKIPISIISIIISAIFSLLPDLDEPNSTISNLFFKKNISKFLYKLLIYLINILIFFFSIKINNNFYLSSIITFASIFIIESKLTHNFLRKLFLSLTFILLGICLYLVNTKFYIVLFVMMLAIFPWLKHRGLSHSIFAIIIIYILLKQIELLTNIYNLSFWGTISYASHIFLGDIFTRQGVPLFYPLSDKKFSLGNLKVGGYFSNIMEIFLIISLIFLIIYSIIKI</sequence>
<keyword evidence="2" id="KW-0378">Hydrolase</keyword>
<keyword evidence="1" id="KW-0472">Membrane</keyword>
<feature type="transmembrane region" description="Helical" evidence="1">
    <location>
        <begin position="220"/>
        <end position="243"/>
    </location>
</feature>
<keyword evidence="3" id="KW-1185">Reference proteome</keyword>
<feature type="transmembrane region" description="Helical" evidence="1">
    <location>
        <begin position="85"/>
        <end position="103"/>
    </location>
</feature>
<evidence type="ECO:0000256" key="1">
    <source>
        <dbReference type="SAM" id="Phobius"/>
    </source>
</evidence>
<feature type="transmembrane region" description="Helical" evidence="1">
    <location>
        <begin position="61"/>
        <end position="79"/>
    </location>
</feature>
<dbReference type="EMBL" id="JACRWE010000002">
    <property type="protein sequence ID" value="MBC5996124.1"/>
    <property type="molecule type" value="Genomic_DNA"/>
</dbReference>
<name>A0ABR7JMH5_9FIRM</name>
<evidence type="ECO:0000313" key="2">
    <source>
        <dbReference type="EMBL" id="MBC5996124.1"/>
    </source>
</evidence>
<accession>A0ABR7JMH5</accession>
<dbReference type="InterPro" id="IPR007404">
    <property type="entry name" value="YdjM-like"/>
</dbReference>
<organism evidence="2 3">
    <name type="scientific">Romboutsia faecis</name>
    <dbReference type="NCBI Taxonomy" id="2764597"/>
    <lineage>
        <taxon>Bacteria</taxon>
        <taxon>Bacillati</taxon>
        <taxon>Bacillota</taxon>
        <taxon>Clostridia</taxon>
        <taxon>Peptostreptococcales</taxon>
        <taxon>Peptostreptococcaceae</taxon>
        <taxon>Romboutsia</taxon>
    </lineage>
</organism>
<feature type="transmembrane region" description="Helical" evidence="1">
    <location>
        <begin position="149"/>
        <end position="165"/>
    </location>
</feature>
<proteinExistence type="predicted"/>
<dbReference type="GO" id="GO:0016787">
    <property type="term" value="F:hydrolase activity"/>
    <property type="evidence" value="ECO:0007669"/>
    <property type="project" value="UniProtKB-KW"/>
</dbReference>